<dbReference type="AlphaFoldDB" id="W4KDT8"/>
<name>W4KDT8_HETIT</name>
<evidence type="ECO:0000313" key="2">
    <source>
        <dbReference type="EMBL" id="ETW83909.1"/>
    </source>
</evidence>
<dbReference type="InParanoid" id="W4KDT8"/>
<dbReference type="GeneID" id="20674640"/>
<dbReference type="RefSeq" id="XP_009543638.1">
    <property type="nucleotide sequence ID" value="XM_009545343.1"/>
</dbReference>
<dbReference type="EMBL" id="KI925456">
    <property type="protein sequence ID" value="ETW83909.1"/>
    <property type="molecule type" value="Genomic_DNA"/>
</dbReference>
<evidence type="ECO:0000313" key="3">
    <source>
        <dbReference type="Proteomes" id="UP000030671"/>
    </source>
</evidence>
<reference evidence="2 3" key="1">
    <citation type="journal article" date="2012" name="New Phytol.">
        <title>Insight into trade-off between wood decay and parasitism from the genome of a fungal forest pathogen.</title>
        <authorList>
            <person name="Olson A."/>
            <person name="Aerts A."/>
            <person name="Asiegbu F."/>
            <person name="Belbahri L."/>
            <person name="Bouzid O."/>
            <person name="Broberg A."/>
            <person name="Canback B."/>
            <person name="Coutinho P.M."/>
            <person name="Cullen D."/>
            <person name="Dalman K."/>
            <person name="Deflorio G."/>
            <person name="van Diepen L.T."/>
            <person name="Dunand C."/>
            <person name="Duplessis S."/>
            <person name="Durling M."/>
            <person name="Gonthier P."/>
            <person name="Grimwood J."/>
            <person name="Fossdal C.G."/>
            <person name="Hansson D."/>
            <person name="Henrissat B."/>
            <person name="Hietala A."/>
            <person name="Himmelstrand K."/>
            <person name="Hoffmeister D."/>
            <person name="Hogberg N."/>
            <person name="James T.Y."/>
            <person name="Karlsson M."/>
            <person name="Kohler A."/>
            <person name="Kues U."/>
            <person name="Lee Y.H."/>
            <person name="Lin Y.C."/>
            <person name="Lind M."/>
            <person name="Lindquist E."/>
            <person name="Lombard V."/>
            <person name="Lucas S."/>
            <person name="Lunden K."/>
            <person name="Morin E."/>
            <person name="Murat C."/>
            <person name="Park J."/>
            <person name="Raffaello T."/>
            <person name="Rouze P."/>
            <person name="Salamov A."/>
            <person name="Schmutz J."/>
            <person name="Solheim H."/>
            <person name="Stahlberg J."/>
            <person name="Velez H."/>
            <person name="de Vries R.P."/>
            <person name="Wiebenga A."/>
            <person name="Woodward S."/>
            <person name="Yakovlev I."/>
            <person name="Garbelotto M."/>
            <person name="Martin F."/>
            <person name="Grigoriev I.V."/>
            <person name="Stenlid J."/>
        </authorList>
    </citation>
    <scope>NUCLEOTIDE SEQUENCE [LARGE SCALE GENOMIC DNA]</scope>
    <source>
        <strain evidence="2 3">TC 32-1</strain>
    </source>
</reference>
<proteinExistence type="predicted"/>
<sequence length="79" mass="9319">MFGHHVKRQSRDKHRAIAPTPFRHHHHHTPSATLRKRCWHVVSLWVHEGFSVSRLPKQFACPMACHIRVTSLPPLFWEA</sequence>
<protein>
    <submittedName>
        <fullName evidence="2">Uncharacterized protein</fullName>
    </submittedName>
</protein>
<organism evidence="2 3">
    <name type="scientific">Heterobasidion irregulare (strain TC 32-1)</name>
    <dbReference type="NCBI Taxonomy" id="747525"/>
    <lineage>
        <taxon>Eukaryota</taxon>
        <taxon>Fungi</taxon>
        <taxon>Dikarya</taxon>
        <taxon>Basidiomycota</taxon>
        <taxon>Agaricomycotina</taxon>
        <taxon>Agaricomycetes</taxon>
        <taxon>Russulales</taxon>
        <taxon>Bondarzewiaceae</taxon>
        <taxon>Heterobasidion</taxon>
        <taxon>Heterobasidion annosum species complex</taxon>
    </lineage>
</organism>
<feature type="region of interest" description="Disordered" evidence="1">
    <location>
        <begin position="1"/>
        <end position="28"/>
    </location>
</feature>
<evidence type="ECO:0000256" key="1">
    <source>
        <dbReference type="SAM" id="MobiDB-lite"/>
    </source>
</evidence>
<gene>
    <name evidence="2" type="ORF">HETIRDRAFT_432935</name>
</gene>
<dbReference type="KEGG" id="hir:HETIRDRAFT_432935"/>
<accession>W4KDT8</accession>
<keyword evidence="3" id="KW-1185">Reference proteome</keyword>
<dbReference type="Proteomes" id="UP000030671">
    <property type="component" value="Unassembled WGS sequence"/>
</dbReference>
<dbReference type="HOGENOM" id="CLU_2606322_0_0_1"/>